<sequence length="168" mass="17935">MKKILLATGLIALIGIGCLKNNEDDYKPCTNKSVQEEMSVMTKFATDSSISTTQDATGFLYQVIEPGTGATPTSSSTVVAKYVGRFMDGKGFDSSYKAYPGGVEFPLNGVIPGWTLGIPKIKAGGKMKLIIPSSLAYGCAGSRNPYTGEQIIAPNQPLYFYVELVSVK</sequence>
<dbReference type="RefSeq" id="WP_114789492.1">
    <property type="nucleotide sequence ID" value="NZ_CP139960.1"/>
</dbReference>
<name>A0ABZ0WCR5_9BACT</name>
<comment type="similarity">
    <text evidence="2 6">Belongs to the FKBP-type PPIase family.</text>
</comment>
<evidence type="ECO:0000256" key="5">
    <source>
        <dbReference type="PROSITE-ProRule" id="PRU00277"/>
    </source>
</evidence>
<dbReference type="SUPFAM" id="SSF54534">
    <property type="entry name" value="FKBP-like"/>
    <property type="match status" value="1"/>
</dbReference>
<feature type="domain" description="PPIase FKBP-type" evidence="7">
    <location>
        <begin position="75"/>
        <end position="168"/>
    </location>
</feature>
<dbReference type="Pfam" id="PF00254">
    <property type="entry name" value="FKBP_C"/>
    <property type="match status" value="1"/>
</dbReference>
<keyword evidence="3 5" id="KW-0697">Rotamase</keyword>
<dbReference type="PANTHER" id="PTHR43811">
    <property type="entry name" value="FKBP-TYPE PEPTIDYL-PROLYL CIS-TRANS ISOMERASE FKPA"/>
    <property type="match status" value="1"/>
</dbReference>
<evidence type="ECO:0000256" key="1">
    <source>
        <dbReference type="ARBA" id="ARBA00000971"/>
    </source>
</evidence>
<dbReference type="PROSITE" id="PS51257">
    <property type="entry name" value="PROKAR_LIPOPROTEIN"/>
    <property type="match status" value="1"/>
</dbReference>
<organism evidence="8 9">
    <name type="scientific">Niabella yanshanensis</name>
    <dbReference type="NCBI Taxonomy" id="577386"/>
    <lineage>
        <taxon>Bacteria</taxon>
        <taxon>Pseudomonadati</taxon>
        <taxon>Bacteroidota</taxon>
        <taxon>Chitinophagia</taxon>
        <taxon>Chitinophagales</taxon>
        <taxon>Chitinophagaceae</taxon>
        <taxon>Niabella</taxon>
    </lineage>
</organism>
<dbReference type="Proteomes" id="UP001325680">
    <property type="component" value="Chromosome"/>
</dbReference>
<protein>
    <recommendedName>
        <fullName evidence="6">Peptidyl-prolyl cis-trans isomerase</fullName>
        <ecNumber evidence="6">5.2.1.8</ecNumber>
    </recommendedName>
</protein>
<dbReference type="GO" id="GO:0003755">
    <property type="term" value="F:peptidyl-prolyl cis-trans isomerase activity"/>
    <property type="evidence" value="ECO:0007669"/>
    <property type="project" value="UniProtKB-EC"/>
</dbReference>
<dbReference type="EMBL" id="CP139960">
    <property type="protein sequence ID" value="WQD40105.1"/>
    <property type="molecule type" value="Genomic_DNA"/>
</dbReference>
<reference evidence="8 9" key="1">
    <citation type="submission" date="2023-12" db="EMBL/GenBank/DDBJ databases">
        <title>Genome sequencing and assembly of bacterial species from a model synthetic community.</title>
        <authorList>
            <person name="Hogle S.L."/>
        </authorList>
    </citation>
    <scope>NUCLEOTIDE SEQUENCE [LARGE SCALE GENOMIC DNA]</scope>
    <source>
        <strain evidence="8 9">HAMBI_3031</strain>
    </source>
</reference>
<evidence type="ECO:0000313" key="9">
    <source>
        <dbReference type="Proteomes" id="UP001325680"/>
    </source>
</evidence>
<dbReference type="Gene3D" id="3.10.50.40">
    <property type="match status" value="1"/>
</dbReference>
<comment type="catalytic activity">
    <reaction evidence="1 5 6">
        <text>[protein]-peptidylproline (omega=180) = [protein]-peptidylproline (omega=0)</text>
        <dbReference type="Rhea" id="RHEA:16237"/>
        <dbReference type="Rhea" id="RHEA-COMP:10747"/>
        <dbReference type="Rhea" id="RHEA-COMP:10748"/>
        <dbReference type="ChEBI" id="CHEBI:83833"/>
        <dbReference type="ChEBI" id="CHEBI:83834"/>
        <dbReference type="EC" id="5.2.1.8"/>
    </reaction>
</comment>
<evidence type="ECO:0000256" key="2">
    <source>
        <dbReference type="ARBA" id="ARBA00006577"/>
    </source>
</evidence>
<proteinExistence type="inferred from homology"/>
<keyword evidence="4 5" id="KW-0413">Isomerase</keyword>
<keyword evidence="9" id="KW-1185">Reference proteome</keyword>
<evidence type="ECO:0000259" key="7">
    <source>
        <dbReference type="PROSITE" id="PS50059"/>
    </source>
</evidence>
<dbReference type="InterPro" id="IPR001179">
    <property type="entry name" value="PPIase_FKBP_dom"/>
</dbReference>
<evidence type="ECO:0000256" key="3">
    <source>
        <dbReference type="ARBA" id="ARBA00023110"/>
    </source>
</evidence>
<dbReference type="EC" id="5.2.1.8" evidence="6"/>
<evidence type="ECO:0000256" key="6">
    <source>
        <dbReference type="RuleBase" id="RU003915"/>
    </source>
</evidence>
<dbReference type="InterPro" id="IPR046357">
    <property type="entry name" value="PPIase_dom_sf"/>
</dbReference>
<accession>A0ABZ0WCR5</accession>
<dbReference type="PROSITE" id="PS50059">
    <property type="entry name" value="FKBP_PPIASE"/>
    <property type="match status" value="1"/>
</dbReference>
<gene>
    <name evidence="8" type="ORF">U0035_08100</name>
</gene>
<evidence type="ECO:0000256" key="4">
    <source>
        <dbReference type="ARBA" id="ARBA00023235"/>
    </source>
</evidence>
<dbReference type="PANTHER" id="PTHR43811:SF19">
    <property type="entry name" value="39 KDA FK506-BINDING NUCLEAR PROTEIN"/>
    <property type="match status" value="1"/>
</dbReference>
<evidence type="ECO:0000313" key="8">
    <source>
        <dbReference type="EMBL" id="WQD40105.1"/>
    </source>
</evidence>